<dbReference type="AlphaFoldDB" id="A0A2T0T4G6"/>
<evidence type="ECO:0000313" key="3">
    <source>
        <dbReference type="Proteomes" id="UP000239494"/>
    </source>
</evidence>
<feature type="transmembrane region" description="Helical" evidence="1">
    <location>
        <begin position="31"/>
        <end position="54"/>
    </location>
</feature>
<protein>
    <submittedName>
        <fullName evidence="2">Uncharacterized protein</fullName>
    </submittedName>
</protein>
<name>A0A2T0T4G6_9PSEU</name>
<gene>
    <name evidence="2" type="ORF">CLV43_106256</name>
</gene>
<evidence type="ECO:0000313" key="2">
    <source>
        <dbReference type="EMBL" id="PRY40519.1"/>
    </source>
</evidence>
<sequence length="89" mass="10041">MGAIVVGGLCALVALFVVEIAIPWAAHHWVLALFVLVTFALVWVSTRPTVVAWFREMRRAKQQRRAVEKITADTKAQMEHIAGKWKSEQ</sequence>
<organism evidence="2 3">
    <name type="scientific">Umezawaea tangerina</name>
    <dbReference type="NCBI Taxonomy" id="84725"/>
    <lineage>
        <taxon>Bacteria</taxon>
        <taxon>Bacillati</taxon>
        <taxon>Actinomycetota</taxon>
        <taxon>Actinomycetes</taxon>
        <taxon>Pseudonocardiales</taxon>
        <taxon>Pseudonocardiaceae</taxon>
        <taxon>Umezawaea</taxon>
    </lineage>
</organism>
<keyword evidence="1" id="KW-1133">Transmembrane helix</keyword>
<dbReference type="EMBL" id="PVTF01000006">
    <property type="protein sequence ID" value="PRY40519.1"/>
    <property type="molecule type" value="Genomic_DNA"/>
</dbReference>
<keyword evidence="1" id="KW-0472">Membrane</keyword>
<reference evidence="2 3" key="1">
    <citation type="submission" date="2018-03" db="EMBL/GenBank/DDBJ databases">
        <title>Genomic Encyclopedia of Archaeal and Bacterial Type Strains, Phase II (KMG-II): from individual species to whole genera.</title>
        <authorList>
            <person name="Goeker M."/>
        </authorList>
    </citation>
    <scope>NUCLEOTIDE SEQUENCE [LARGE SCALE GENOMIC DNA]</scope>
    <source>
        <strain evidence="2 3">DSM 44720</strain>
    </source>
</reference>
<dbReference type="Proteomes" id="UP000239494">
    <property type="component" value="Unassembled WGS sequence"/>
</dbReference>
<proteinExistence type="predicted"/>
<evidence type="ECO:0000256" key="1">
    <source>
        <dbReference type="SAM" id="Phobius"/>
    </source>
</evidence>
<comment type="caution">
    <text evidence="2">The sequence shown here is derived from an EMBL/GenBank/DDBJ whole genome shotgun (WGS) entry which is preliminary data.</text>
</comment>
<keyword evidence="3" id="KW-1185">Reference proteome</keyword>
<dbReference type="RefSeq" id="WP_146174858.1">
    <property type="nucleotide sequence ID" value="NZ_PVTF01000006.1"/>
</dbReference>
<keyword evidence="1" id="KW-0812">Transmembrane</keyword>
<accession>A0A2T0T4G6</accession>